<dbReference type="EC" id="2.7.7.41" evidence="6 20"/>
<dbReference type="InterPro" id="IPR015222">
    <property type="entry name" value="Tam41"/>
</dbReference>
<evidence type="ECO:0000256" key="9">
    <source>
        <dbReference type="ARBA" id="ARBA00022679"/>
    </source>
</evidence>
<evidence type="ECO:0000256" key="14">
    <source>
        <dbReference type="ARBA" id="ARBA00023128"/>
    </source>
</evidence>
<keyword evidence="14 20" id="KW-0496">Mitochondrion</keyword>
<evidence type="ECO:0000256" key="18">
    <source>
        <dbReference type="ARBA" id="ARBA00029893"/>
    </source>
</evidence>
<keyword evidence="8 20" id="KW-0444">Lipid biosynthesis</keyword>
<protein>
    <recommendedName>
        <fullName evidence="7 20">Phosphatidate cytidylyltransferase, mitochondrial</fullName>
        <ecNumber evidence="6 20">2.7.7.41</ecNumber>
    </recommendedName>
    <alternativeName>
        <fullName evidence="18 20">CDP-diacylglycerol synthase</fullName>
    </alternativeName>
    <alternativeName>
        <fullName evidence="19 20">Mitochondrial translocator assembly and maintenance protein 41 homolog</fullName>
    </alternativeName>
</protein>
<evidence type="ECO:0000256" key="11">
    <source>
        <dbReference type="ARBA" id="ARBA00022792"/>
    </source>
</evidence>
<keyword evidence="11 20" id="KW-0999">Mitochondrion inner membrane</keyword>
<evidence type="ECO:0000256" key="5">
    <source>
        <dbReference type="ARBA" id="ARBA00005458"/>
    </source>
</evidence>
<keyword evidence="16 20" id="KW-0594">Phospholipid biosynthesis</keyword>
<evidence type="ECO:0000256" key="13">
    <source>
        <dbReference type="ARBA" id="ARBA00023098"/>
    </source>
</evidence>
<keyword evidence="12 20" id="KW-0460">Magnesium</keyword>
<keyword evidence="10 20" id="KW-0548">Nucleotidyltransferase</keyword>
<gene>
    <name evidence="21" type="primary">EOG090X06VP</name>
</gene>
<dbReference type="GO" id="GO:0032049">
    <property type="term" value="P:cardiolipin biosynthetic process"/>
    <property type="evidence" value="ECO:0007669"/>
    <property type="project" value="UniProtKB-UniRule"/>
</dbReference>
<comment type="subcellular location">
    <subcellularLocation>
        <location evidence="2 20">Mitochondrion inner membrane</location>
        <topology evidence="2 20">Peripheral membrane protein</topology>
        <orientation evidence="2 20">Matrix side</orientation>
    </subcellularLocation>
</comment>
<evidence type="ECO:0000256" key="12">
    <source>
        <dbReference type="ARBA" id="ARBA00022842"/>
    </source>
</evidence>
<comment type="function">
    <text evidence="20">Catalyzes the conversion of phosphatidic acid (PA) to CDP-diacylglycerol (CDP-DAG), an essential intermediate in the synthesis of phosphatidylglycerol, cardiolipin and phosphatidylinositol.</text>
</comment>
<evidence type="ECO:0000313" key="22">
    <source>
        <dbReference type="EMBL" id="SVE87402.1"/>
    </source>
</evidence>
<evidence type="ECO:0000256" key="2">
    <source>
        <dbReference type="ARBA" id="ARBA00004443"/>
    </source>
</evidence>
<proteinExistence type="evidence at transcript level"/>
<evidence type="ECO:0000256" key="17">
    <source>
        <dbReference type="ARBA" id="ARBA00023264"/>
    </source>
</evidence>
<evidence type="ECO:0000256" key="19">
    <source>
        <dbReference type="ARBA" id="ARBA00031502"/>
    </source>
</evidence>
<evidence type="ECO:0000256" key="20">
    <source>
        <dbReference type="PIRNR" id="PIRNR028840"/>
    </source>
</evidence>
<organism evidence="21">
    <name type="scientific">Daphnia similis</name>
    <dbReference type="NCBI Taxonomy" id="35528"/>
    <lineage>
        <taxon>Eukaryota</taxon>
        <taxon>Metazoa</taxon>
        <taxon>Ecdysozoa</taxon>
        <taxon>Arthropoda</taxon>
        <taxon>Crustacea</taxon>
        <taxon>Branchiopoda</taxon>
        <taxon>Diplostraca</taxon>
        <taxon>Cladocera</taxon>
        <taxon>Anomopoda</taxon>
        <taxon>Daphniidae</taxon>
        <taxon>Daphnia</taxon>
        <taxon>Daphnia similis group</taxon>
    </lineage>
</organism>
<comment type="pathway">
    <text evidence="4">Lipid metabolism.</text>
</comment>
<dbReference type="Pfam" id="PF09139">
    <property type="entry name" value="Tam41_Mmp37"/>
    <property type="match status" value="1"/>
</dbReference>
<dbReference type="AlphaFoldDB" id="A0A4Y7N1V3"/>
<keyword evidence="13 20" id="KW-0443">Lipid metabolism</keyword>
<name>A0A4Y7N1V3_9CRUS</name>
<reference evidence="21" key="1">
    <citation type="submission" date="2018-08" db="EMBL/GenBank/DDBJ databases">
        <authorList>
            <person name="Cornetti L."/>
        </authorList>
    </citation>
    <scope>NUCLEOTIDE SEQUENCE</scope>
    <source>
        <strain evidence="21">IL-KYN-4</strain>
        <strain evidence="22">IL-NS-13</strain>
    </source>
</reference>
<sequence>MHWSLRGKSTRHIKQKPSVPGAPKIDKFLYPQDMYVYVTLSSVRLFCDTRSPLTEKFQYILSLFPQDLVFAFSYGSGAFQQHGHKSTEENVVDLILVVEDAEAFHELNLERNWKHYSSLKYLGPHTLASFQEKWGARVYFNTLVPYKHGLLKYGVVSSSAIIADLLDWEWMYISGRLHKPVMPLVLPDANHPIRSALKHNLQNAMHTALLLLPDNFQEENLYQTLAGLSYSGDFRMSFGEDRNKVKNIVRPQIERFRNLYASFWPGLAAYAEFNSTTGRCEQDTSPAARIYHLNLLPKKIQQTIVHEWNRNGRWQDVEDVFRAAAHDTECPELVKEAVQKTVKASSWTQSLKGIPTAGFIKSIRYGFSKINKMWKSLQKTHGES</sequence>
<comment type="pathway">
    <text evidence="3 20">Phospholipid metabolism; CDP-diacylglycerol biosynthesis; CDP-diacylglycerol from sn-glycerol 3-phosphate: step 3/3.</text>
</comment>
<comment type="cofactor">
    <cofactor evidence="1 20">
        <name>Mg(2+)</name>
        <dbReference type="ChEBI" id="CHEBI:18420"/>
    </cofactor>
</comment>
<dbReference type="PIRSF" id="PIRSF028840">
    <property type="entry name" value="Mmp37"/>
    <property type="match status" value="1"/>
</dbReference>
<dbReference type="GO" id="GO:0005743">
    <property type="term" value="C:mitochondrial inner membrane"/>
    <property type="evidence" value="ECO:0007669"/>
    <property type="project" value="UniProtKB-SubCell"/>
</dbReference>
<evidence type="ECO:0000256" key="1">
    <source>
        <dbReference type="ARBA" id="ARBA00001946"/>
    </source>
</evidence>
<keyword evidence="17 20" id="KW-1208">Phospholipid metabolism</keyword>
<dbReference type="UniPathway" id="UPA00557">
    <property type="reaction ID" value="UER00614"/>
</dbReference>
<evidence type="ECO:0000256" key="15">
    <source>
        <dbReference type="ARBA" id="ARBA00023136"/>
    </source>
</evidence>
<keyword evidence="15 20" id="KW-0472">Membrane</keyword>
<keyword evidence="9 20" id="KW-0808">Transferase</keyword>
<dbReference type="PANTHER" id="PTHR13619:SF0">
    <property type="entry name" value="PHOSPHATIDATE CYTIDYLYLTRANSFERASE, MITOCHONDRIAL"/>
    <property type="match status" value="1"/>
</dbReference>
<evidence type="ECO:0000256" key="8">
    <source>
        <dbReference type="ARBA" id="ARBA00022516"/>
    </source>
</evidence>
<evidence type="ECO:0000313" key="21">
    <source>
        <dbReference type="EMBL" id="SVE86775.1"/>
    </source>
</evidence>
<dbReference type="PANTHER" id="PTHR13619">
    <property type="entry name" value="PHOSPHATIDATE CYTIDYLYLTRANSFERASE, MITOCHONDRIAL"/>
    <property type="match status" value="1"/>
</dbReference>
<evidence type="ECO:0000256" key="3">
    <source>
        <dbReference type="ARBA" id="ARBA00005119"/>
    </source>
</evidence>
<evidence type="ECO:0000256" key="16">
    <source>
        <dbReference type="ARBA" id="ARBA00023209"/>
    </source>
</evidence>
<dbReference type="EMBL" id="LR017783">
    <property type="protein sequence ID" value="SVE87402.1"/>
    <property type="molecule type" value="mRNA"/>
</dbReference>
<accession>A0A4Y7N1V3</accession>
<evidence type="ECO:0000256" key="6">
    <source>
        <dbReference type="ARBA" id="ARBA00012487"/>
    </source>
</evidence>
<evidence type="ECO:0000256" key="7">
    <source>
        <dbReference type="ARBA" id="ARBA00018337"/>
    </source>
</evidence>
<dbReference type="GO" id="GO:0004605">
    <property type="term" value="F:phosphatidate cytidylyltransferase activity"/>
    <property type="evidence" value="ECO:0007669"/>
    <property type="project" value="UniProtKB-UniRule"/>
</dbReference>
<evidence type="ECO:0000256" key="4">
    <source>
        <dbReference type="ARBA" id="ARBA00005189"/>
    </source>
</evidence>
<dbReference type="EMBL" id="LR017156">
    <property type="protein sequence ID" value="SVE86775.1"/>
    <property type="molecule type" value="mRNA"/>
</dbReference>
<dbReference type="GO" id="GO:0016024">
    <property type="term" value="P:CDP-diacylglycerol biosynthetic process"/>
    <property type="evidence" value="ECO:0007669"/>
    <property type="project" value="UniProtKB-UniRule"/>
</dbReference>
<comment type="catalytic activity">
    <reaction evidence="20">
        <text>a 1,2-diacyl-sn-glycero-3-phosphate + CTP + H(+) = a CDP-1,2-diacyl-sn-glycerol + diphosphate</text>
        <dbReference type="Rhea" id="RHEA:16229"/>
        <dbReference type="ChEBI" id="CHEBI:15378"/>
        <dbReference type="ChEBI" id="CHEBI:33019"/>
        <dbReference type="ChEBI" id="CHEBI:37563"/>
        <dbReference type="ChEBI" id="CHEBI:58332"/>
        <dbReference type="ChEBI" id="CHEBI:58608"/>
        <dbReference type="EC" id="2.7.7.41"/>
    </reaction>
</comment>
<comment type="similarity">
    <text evidence="5 20">Belongs to the TAM41 family.</text>
</comment>
<evidence type="ECO:0000256" key="10">
    <source>
        <dbReference type="ARBA" id="ARBA00022695"/>
    </source>
</evidence>